<protein>
    <submittedName>
        <fullName evidence="1">Uncharacterized protein</fullName>
    </submittedName>
</protein>
<name>A0ACC0I0L4_9ERIC</name>
<evidence type="ECO:0000313" key="2">
    <source>
        <dbReference type="Proteomes" id="UP001060215"/>
    </source>
</evidence>
<organism evidence="1 2">
    <name type="scientific">Camellia lanceoleosa</name>
    <dbReference type="NCBI Taxonomy" id="1840588"/>
    <lineage>
        <taxon>Eukaryota</taxon>
        <taxon>Viridiplantae</taxon>
        <taxon>Streptophyta</taxon>
        <taxon>Embryophyta</taxon>
        <taxon>Tracheophyta</taxon>
        <taxon>Spermatophyta</taxon>
        <taxon>Magnoliopsida</taxon>
        <taxon>eudicotyledons</taxon>
        <taxon>Gunneridae</taxon>
        <taxon>Pentapetalae</taxon>
        <taxon>asterids</taxon>
        <taxon>Ericales</taxon>
        <taxon>Theaceae</taxon>
        <taxon>Camellia</taxon>
    </lineage>
</organism>
<dbReference type="EMBL" id="CM045759">
    <property type="protein sequence ID" value="KAI8018904.1"/>
    <property type="molecule type" value="Genomic_DNA"/>
</dbReference>
<dbReference type="Proteomes" id="UP001060215">
    <property type="component" value="Chromosome 2"/>
</dbReference>
<keyword evidence="2" id="KW-1185">Reference proteome</keyword>
<comment type="caution">
    <text evidence="1">The sequence shown here is derived from an EMBL/GenBank/DDBJ whole genome shotgun (WGS) entry which is preliminary data.</text>
</comment>
<gene>
    <name evidence="1" type="ORF">LOK49_LG04G03192</name>
</gene>
<reference evidence="1 2" key="1">
    <citation type="journal article" date="2022" name="Plant J.">
        <title>Chromosome-level genome of Camellia lanceoleosa provides a valuable resource for understanding genome evolution and self-incompatibility.</title>
        <authorList>
            <person name="Gong W."/>
            <person name="Xiao S."/>
            <person name="Wang L."/>
            <person name="Liao Z."/>
            <person name="Chang Y."/>
            <person name="Mo W."/>
            <person name="Hu G."/>
            <person name="Li W."/>
            <person name="Zhao G."/>
            <person name="Zhu H."/>
            <person name="Hu X."/>
            <person name="Ji K."/>
            <person name="Xiang X."/>
            <person name="Song Q."/>
            <person name="Yuan D."/>
            <person name="Jin S."/>
            <person name="Zhang L."/>
        </authorList>
    </citation>
    <scope>NUCLEOTIDE SEQUENCE [LARGE SCALE GENOMIC DNA]</scope>
    <source>
        <strain evidence="1">SQ_2022a</strain>
    </source>
</reference>
<proteinExistence type="predicted"/>
<sequence length="467" mass="52869">MQGYDRDDYEDLDEYEEDGEEQEEDGIGEGEYEEEEAPQTTQEELEYLELRQRLKEAIRKQIKKDSGSGHANSQEKKKKLPYDNYGSFFGPSQPVIAQRVIQESKSLLENHHLAPKVSKSNNDVGTIKSKSLASTTAGSKTQARNHHPKVVNQLKTKVQKLKDTRDYSFLLSDDAELPAPAKDPPIRNVSVPHSEARSAQVPPKSRQGSTNTGRQVPNSREERKPMSTGSQTHPKTGPRKLISARKPIPTSVDSRKQLGNNNGSGPGRPLVPKGLPSKMPAATTERRVAAPQRQSLDQKPSVHRPPSSKLHSSAPKQASVPKQSLDQKKEVQGSSRGKMMPKQPVPSSKPQINKQPAKIPSHPPLREDRPKKKPVRPYYDDDVDDDDDEGGRAISMIRSMFRYNPRKFADDDDDSDMEANYEDIMREEQRSARIARKEDEEELRKIEEEERRERLKKEAKKRKLSQR</sequence>
<accession>A0ACC0I0L4</accession>
<evidence type="ECO:0000313" key="1">
    <source>
        <dbReference type="EMBL" id="KAI8018904.1"/>
    </source>
</evidence>